<dbReference type="PANTHER" id="PTHR34107">
    <property type="entry name" value="SLL0198 PROTEIN-RELATED"/>
    <property type="match status" value="1"/>
</dbReference>
<proteinExistence type="predicted"/>
<dbReference type="InterPro" id="IPR008538">
    <property type="entry name" value="Uma2"/>
</dbReference>
<gene>
    <name evidence="3" type="ORF">ABC977_02865</name>
</gene>
<dbReference type="Pfam" id="PF05685">
    <property type="entry name" value="Uma2"/>
    <property type="match status" value="1"/>
</dbReference>
<dbReference type="CDD" id="cd06260">
    <property type="entry name" value="DUF820-like"/>
    <property type="match status" value="1"/>
</dbReference>
<dbReference type="PANTHER" id="PTHR34107:SF4">
    <property type="entry name" value="SLL1222 PROTEIN"/>
    <property type="match status" value="1"/>
</dbReference>
<protein>
    <submittedName>
        <fullName evidence="3">Uma2 family endonuclease</fullName>
    </submittedName>
</protein>
<evidence type="ECO:0000313" key="4">
    <source>
        <dbReference type="Proteomes" id="UP001564408"/>
    </source>
</evidence>
<sequence length="187" mass="20638">MPRPQARPAEYADLFSLPTTVVGEIIDGEIHTHPRPAPKHARASSSLGVEIGGPFDQGKGGGPGGWWILDEPEVHLGADVLVPDLAGWRRERLPRLPDTAWIEMPPDWVCEVLSPATARLDRMTKMPRYASHGVPYCWLVDPNAKTLEAFKLRDSQWVLLASFVEDAEVATEPFAAVPFPLDALWAD</sequence>
<evidence type="ECO:0000256" key="1">
    <source>
        <dbReference type="SAM" id="MobiDB-lite"/>
    </source>
</evidence>
<keyword evidence="3" id="KW-0378">Hydrolase</keyword>
<feature type="region of interest" description="Disordered" evidence="1">
    <location>
        <begin position="30"/>
        <end position="55"/>
    </location>
</feature>
<dbReference type="RefSeq" id="WP_369665722.1">
    <property type="nucleotide sequence ID" value="NZ_JBDKXB010000002.1"/>
</dbReference>
<feature type="domain" description="Putative restriction endonuclease" evidence="2">
    <location>
        <begin position="19"/>
        <end position="171"/>
    </location>
</feature>
<comment type="caution">
    <text evidence="3">The sequence shown here is derived from an EMBL/GenBank/DDBJ whole genome shotgun (WGS) entry which is preliminary data.</text>
</comment>
<dbReference type="GO" id="GO:0004519">
    <property type="term" value="F:endonuclease activity"/>
    <property type="evidence" value="ECO:0007669"/>
    <property type="project" value="UniProtKB-KW"/>
</dbReference>
<organism evidence="3 4">
    <name type="scientific">Thioalkalicoccus limnaeus</name>
    <dbReference type="NCBI Taxonomy" id="120681"/>
    <lineage>
        <taxon>Bacteria</taxon>
        <taxon>Pseudomonadati</taxon>
        <taxon>Pseudomonadota</taxon>
        <taxon>Gammaproteobacteria</taxon>
        <taxon>Chromatiales</taxon>
        <taxon>Chromatiaceae</taxon>
        <taxon>Thioalkalicoccus</taxon>
    </lineage>
</organism>
<dbReference type="SUPFAM" id="SSF52980">
    <property type="entry name" value="Restriction endonuclease-like"/>
    <property type="match status" value="1"/>
</dbReference>
<keyword evidence="4" id="KW-1185">Reference proteome</keyword>
<evidence type="ECO:0000259" key="2">
    <source>
        <dbReference type="Pfam" id="PF05685"/>
    </source>
</evidence>
<reference evidence="3 4" key="1">
    <citation type="submission" date="2024-05" db="EMBL/GenBank/DDBJ databases">
        <title>Genome Sequence and Characterization of the New Strain Purple Sulfur Bacterium of Genus Thioalkalicoccus.</title>
        <authorList>
            <person name="Bryantseva I.A."/>
            <person name="Kyndt J.A."/>
            <person name="Imhoff J.F."/>
        </authorList>
    </citation>
    <scope>NUCLEOTIDE SEQUENCE [LARGE SCALE GENOMIC DNA]</scope>
    <source>
        <strain evidence="3 4">Um2</strain>
    </source>
</reference>
<accession>A0ABV4BA95</accession>
<keyword evidence="3" id="KW-0255">Endonuclease</keyword>
<dbReference type="InterPro" id="IPR011335">
    <property type="entry name" value="Restrct_endonuc-II-like"/>
</dbReference>
<evidence type="ECO:0000313" key="3">
    <source>
        <dbReference type="EMBL" id="MEY6431345.1"/>
    </source>
</evidence>
<dbReference type="EMBL" id="JBDKXB010000002">
    <property type="protein sequence ID" value="MEY6431345.1"/>
    <property type="molecule type" value="Genomic_DNA"/>
</dbReference>
<keyword evidence="3" id="KW-0540">Nuclease</keyword>
<dbReference type="Gene3D" id="3.90.1570.10">
    <property type="entry name" value="tt1808, chain A"/>
    <property type="match status" value="1"/>
</dbReference>
<dbReference type="InterPro" id="IPR012296">
    <property type="entry name" value="Nuclease_put_TT1808"/>
</dbReference>
<feature type="compositionally biased region" description="Basic residues" evidence="1">
    <location>
        <begin position="33"/>
        <end position="42"/>
    </location>
</feature>
<dbReference type="Proteomes" id="UP001564408">
    <property type="component" value="Unassembled WGS sequence"/>
</dbReference>
<name>A0ABV4BA95_9GAMM</name>